<dbReference type="EMBL" id="CP015584">
    <property type="protein sequence ID" value="APT59872.1"/>
    <property type="molecule type" value="Genomic_DNA"/>
</dbReference>
<name>A0A1L7AM58_9PROT</name>
<dbReference type="AlphaFoldDB" id="A0A1L7AM58"/>
<dbReference type="Pfam" id="PF13557">
    <property type="entry name" value="Phenol_MetA_deg"/>
    <property type="match status" value="1"/>
</dbReference>
<evidence type="ECO:0000313" key="1">
    <source>
        <dbReference type="EMBL" id="APT59872.1"/>
    </source>
</evidence>
<gene>
    <name evidence="1" type="ORF">RGI145_21450</name>
</gene>
<evidence type="ECO:0000313" key="2">
    <source>
        <dbReference type="Proteomes" id="UP000185494"/>
    </source>
</evidence>
<dbReference type="Proteomes" id="UP000185494">
    <property type="component" value="Chromosome 2"/>
</dbReference>
<accession>A0A1L7AM58</accession>
<dbReference type="KEGG" id="rgi:RGI145_21450"/>
<evidence type="ECO:0008006" key="3">
    <source>
        <dbReference type="Google" id="ProtNLM"/>
    </source>
</evidence>
<protein>
    <recommendedName>
        <fullName evidence="3">Phenol degradation protein meta</fullName>
    </recommendedName>
</protein>
<proteinExistence type="predicted"/>
<dbReference type="STRING" id="257708.RGI145_21450"/>
<dbReference type="InterPro" id="IPR025737">
    <property type="entry name" value="FApF"/>
</dbReference>
<reference evidence="1 2" key="1">
    <citation type="submission" date="2016-05" db="EMBL/GenBank/DDBJ databases">
        <title>Complete Genome and Methylome Analysis of Psychrotrophic Bacterial Isolates from Antarctic Lake Untersee.</title>
        <authorList>
            <person name="Fomenkov A."/>
            <person name="Akimov V.N."/>
            <person name="Vasilyeva L.V."/>
            <person name="Andersen D."/>
            <person name="Vincze T."/>
            <person name="Roberts R.J."/>
        </authorList>
    </citation>
    <scope>NUCLEOTIDE SEQUENCE [LARGE SCALE GENOMIC DNA]</scope>
    <source>
        <strain evidence="1 2">U14-5</strain>
    </source>
</reference>
<organism evidence="1 2">
    <name type="scientific">Roseomonas gilardii</name>
    <dbReference type="NCBI Taxonomy" id="257708"/>
    <lineage>
        <taxon>Bacteria</taxon>
        <taxon>Pseudomonadati</taxon>
        <taxon>Pseudomonadota</taxon>
        <taxon>Alphaproteobacteria</taxon>
        <taxon>Acetobacterales</taxon>
        <taxon>Roseomonadaceae</taxon>
        <taxon>Roseomonas</taxon>
    </lineage>
</organism>
<sequence length="322" mass="34455">MEWFAMLLKDRSWRPDLCVLTIVLLGSAVQGGREAYATEGGFGHYVIGAFGAPAAGVVPPEPGVYWLNTNVYYSGSASRSLSVPIGRTLSAGLKIELFSTSFGAVYIPRLDLGPFTVGFSINIPVGFVWAEAFAGARNLRQSVSGLGDVVLTPFMLGYHNGSHFAQARLDVFAPTGEYDADDIAVVGLNYWTFTPTLAYSYIRPGLDVSVNGGIDFNTRNTKTDYTSGTVTHLDASVTLDVGGGFGLGVFGAALYQISDDRGGLANRLDGFRGRSFSVGPLARYAFQLGNAHINANLNWAPEFGVRNRPEGGAVYFRLSGVF</sequence>